<evidence type="ECO:0000313" key="5">
    <source>
        <dbReference type="Proteomes" id="UP000663090"/>
    </source>
</evidence>
<dbReference type="RefSeq" id="WP_206719545.1">
    <property type="nucleotide sequence ID" value="NZ_CP071091.1"/>
</dbReference>
<reference evidence="4 5" key="1">
    <citation type="submission" date="2021-02" db="EMBL/GenBank/DDBJ databases">
        <title>De Novo genome assembly of isolated myxobacteria.</title>
        <authorList>
            <person name="Stevens D.C."/>
        </authorList>
    </citation>
    <scope>NUCLEOTIDE SEQUENCE [LARGE SCALE GENOMIC DNA]</scope>
    <source>
        <strain evidence="4 5">SCHIC003</strain>
    </source>
</reference>
<dbReference type="Gene3D" id="1.25.40.10">
    <property type="entry name" value="Tetratricopeptide repeat domain"/>
    <property type="match status" value="2"/>
</dbReference>
<feature type="region of interest" description="Disordered" evidence="1">
    <location>
        <begin position="1049"/>
        <end position="1069"/>
    </location>
</feature>
<dbReference type="PANTHER" id="PTHR47691">
    <property type="entry name" value="REGULATOR-RELATED"/>
    <property type="match status" value="1"/>
</dbReference>
<dbReference type="InterPro" id="IPR007627">
    <property type="entry name" value="RNA_pol_sigma70_r2"/>
</dbReference>
<evidence type="ECO:0000313" key="4">
    <source>
        <dbReference type="EMBL" id="QSQ17928.1"/>
    </source>
</evidence>
<dbReference type="Proteomes" id="UP000663090">
    <property type="component" value="Chromosome"/>
</dbReference>
<gene>
    <name evidence="4" type="ORF">JY572_18665</name>
</gene>
<dbReference type="InterPro" id="IPR011990">
    <property type="entry name" value="TPR-like_helical_dom_sf"/>
</dbReference>
<evidence type="ECO:0008006" key="6">
    <source>
        <dbReference type="Google" id="ProtNLM"/>
    </source>
</evidence>
<keyword evidence="5" id="KW-1185">Reference proteome</keyword>
<evidence type="ECO:0000259" key="3">
    <source>
        <dbReference type="Pfam" id="PF13191"/>
    </source>
</evidence>
<feature type="domain" description="Orc1-like AAA ATPase" evidence="3">
    <location>
        <begin position="468"/>
        <end position="596"/>
    </location>
</feature>
<dbReference type="PANTHER" id="PTHR47691:SF3">
    <property type="entry name" value="HTH-TYPE TRANSCRIPTIONAL REGULATOR RV0890C-RELATED"/>
    <property type="match status" value="1"/>
</dbReference>
<name>A0ABX7NH29_9BACT</name>
<dbReference type="InterPro" id="IPR027417">
    <property type="entry name" value="P-loop_NTPase"/>
</dbReference>
<evidence type="ECO:0000259" key="2">
    <source>
        <dbReference type="Pfam" id="PF04542"/>
    </source>
</evidence>
<dbReference type="Pfam" id="PF13191">
    <property type="entry name" value="AAA_16"/>
    <property type="match status" value="1"/>
</dbReference>
<dbReference type="EMBL" id="CP071091">
    <property type="protein sequence ID" value="QSQ17928.1"/>
    <property type="molecule type" value="Genomic_DNA"/>
</dbReference>
<dbReference type="InterPro" id="IPR041664">
    <property type="entry name" value="AAA_16"/>
</dbReference>
<evidence type="ECO:0000256" key="1">
    <source>
        <dbReference type="SAM" id="MobiDB-lite"/>
    </source>
</evidence>
<dbReference type="Pfam" id="PF04542">
    <property type="entry name" value="Sigma70_r2"/>
    <property type="match status" value="1"/>
</dbReference>
<dbReference type="Gene3D" id="1.10.1740.10">
    <property type="match status" value="1"/>
</dbReference>
<feature type="domain" description="RNA polymerase sigma-70 region 2" evidence="2">
    <location>
        <begin position="1077"/>
        <end position="1144"/>
    </location>
</feature>
<dbReference type="Gene3D" id="3.40.50.300">
    <property type="entry name" value="P-loop containing nucleotide triphosphate hydrolases"/>
    <property type="match status" value="1"/>
</dbReference>
<proteinExistence type="predicted"/>
<dbReference type="SUPFAM" id="SSF52540">
    <property type="entry name" value="P-loop containing nucleoside triphosphate hydrolases"/>
    <property type="match status" value="1"/>
</dbReference>
<dbReference type="InterPro" id="IPR013325">
    <property type="entry name" value="RNA_pol_sigma_r2"/>
</dbReference>
<dbReference type="SUPFAM" id="SSF48452">
    <property type="entry name" value="TPR-like"/>
    <property type="match status" value="2"/>
</dbReference>
<accession>A0ABX7NH29</accession>
<organism evidence="4 5">
    <name type="scientific">Myxococcus landrumensis</name>
    <dbReference type="NCBI Taxonomy" id="2813577"/>
    <lineage>
        <taxon>Bacteria</taxon>
        <taxon>Pseudomonadati</taxon>
        <taxon>Myxococcota</taxon>
        <taxon>Myxococcia</taxon>
        <taxon>Myxococcales</taxon>
        <taxon>Cystobacterineae</taxon>
        <taxon>Myxococcaceae</taxon>
        <taxon>Myxococcus</taxon>
    </lineage>
</organism>
<protein>
    <recommendedName>
        <fullName evidence="6">TIR domain-containing protein</fullName>
    </recommendedName>
</protein>
<dbReference type="SUPFAM" id="SSF88946">
    <property type="entry name" value="Sigma2 domain of RNA polymerase sigma factors"/>
    <property type="match status" value="1"/>
</dbReference>
<sequence>MGSLVAARHLVEQVASQAPLSVELACLASFAVRVDPPLLRQLRLELLPESSPAVEADLWLGSLVTFRGPDGFVFAPGVGAVLRERLATGNPERYEQAWNITQHAHKSWLSPALRLEENLNYAQSSPDPEVFARARRLLRQAVAELARNPSVVAPWAAGATTRLSSDLMDMEEGRMLAMAARAHLPGSLLPPSPPSGPLPAWMHRLSLERMERIKLGVRMSPHTIEIVERTKPHDEVIELPRTNPLVVEVATNNKHSARPRPRHVFIDGFDSDRRNWGWCYRIRESLRQNAHQTFMRNEPEYRRDPAGDSIDEIIEKCDAWVIVISLDSDRARNAMWEQMRRLRNRSAPKRERFTLVLVHVLPENAAAPETPNWPSFMQWEQVQIEARTGREHHVIRRIIEVIEAPRKDATRWRRFDFAQSGPMRIPLTSGALRLRTLLGDEYVIEPAMALGLKPVPRPVDNFVVHPRALDTLLQKVSSQSSLITISGRAGTGKTQLVRRFLDAAAPAFPHGRYVLAPLQSGARPTVYSIAWEVVRTLAPESERPSEDVLQRYHSLTSEREIALVLEDVDQWEGSPRQLVRKLNALRPYRRGTLLVITSRAPIEGLNAPRVELEELDAKVAMDLLLKVAPEAKAHATELLEILGRLPTALHEVGVAISQLPSDFDLARYVELLRLASILTVFPSTFDRHAAATVLTEGIASPSIPSSKEAASLAGELIQAGLMKPVEHGRYALWRPIRHAAEYRSGELLSHEATFRYSAYYLGMAVALHDQYSRKGRARSEAIATFDTESANIVRAVEWFFPPMPVASPARTTLDMTASLRAVAPTLLRLRRPPAEREQWFQTAGHQSPEDPLLLLEVAIAQAELGRTEEAVETCERARALVSHPSDAADILVKLARFQLDLGSRSEAQSTLLLILDEGKDSSAIRAEFRYVTSRLLFLAGRNVEAEPLLREAHALATEAGDIRLEIDARLGLALIAVERTELNRAAALCEEALEFARSWRDDRGVALAAWELGKVRLRQRIRERARELLQTLVDYYRTIGHARAEQAARERKELLRPSGPLEASPPSAEPKAIAEIFQKHIELIVHHLRFDLQCSHETALDSAVDAIFSYLRSPERYDPKGTRIETYLVQTARRKALDRIRSESARTRREQDFADLIGLEATSPNENLEVTVEARRVSDVLTTHSALSNPNDLATLRLLLQGENSTETLAKAMGLDGLSKEKMRLEVKRQRDRIMKHLQRLGEMGSDDS</sequence>